<dbReference type="Gramene" id="Pp3c2_9813V3.13">
    <property type="protein sequence ID" value="Pp3c2_9813V3.13"/>
    <property type="gene ID" value="Pp3c2_9813"/>
</dbReference>
<feature type="chain" id="PRO_5029803742" evidence="7">
    <location>
        <begin position="20"/>
        <end position="198"/>
    </location>
</feature>
<feature type="signal peptide" evidence="7">
    <location>
        <begin position="1"/>
        <end position="19"/>
    </location>
</feature>
<protein>
    <submittedName>
        <fullName evidence="8">Uncharacterized protein</fullName>
    </submittedName>
</protein>
<evidence type="ECO:0000256" key="6">
    <source>
        <dbReference type="ARBA" id="ARBA00034078"/>
    </source>
</evidence>
<reference evidence="8" key="3">
    <citation type="submission" date="2020-12" db="UniProtKB">
        <authorList>
            <consortium name="EnsemblPlants"/>
        </authorList>
    </citation>
    <scope>IDENTIFICATION</scope>
</reference>
<dbReference type="AlphaFoldDB" id="A0A7I4D7R2"/>
<keyword evidence="4" id="KW-0408">Iron</keyword>
<dbReference type="PANTHER" id="PTHR10371">
    <property type="entry name" value="NADH DEHYDROGENASE UBIQUINONE FLAVOPROTEIN 2, MITOCHONDRIAL"/>
    <property type="match status" value="1"/>
</dbReference>
<evidence type="ECO:0000256" key="7">
    <source>
        <dbReference type="SAM" id="SignalP"/>
    </source>
</evidence>
<evidence type="ECO:0000256" key="2">
    <source>
        <dbReference type="ARBA" id="ARBA00022714"/>
    </source>
</evidence>
<dbReference type="EnsemblPlants" id="Pp3c2_9813V3.13">
    <property type="protein sequence ID" value="Pp3c2_9813V3.13"/>
    <property type="gene ID" value="Pp3c2_9813"/>
</dbReference>
<proteinExistence type="inferred from homology"/>
<evidence type="ECO:0000256" key="4">
    <source>
        <dbReference type="ARBA" id="ARBA00023004"/>
    </source>
</evidence>
<evidence type="ECO:0000256" key="5">
    <source>
        <dbReference type="ARBA" id="ARBA00023014"/>
    </source>
</evidence>
<reference evidence="8 9" key="1">
    <citation type="journal article" date="2008" name="Science">
        <title>The Physcomitrella genome reveals evolutionary insights into the conquest of land by plants.</title>
        <authorList>
            <person name="Rensing S."/>
            <person name="Lang D."/>
            <person name="Zimmer A."/>
            <person name="Terry A."/>
            <person name="Salamov A."/>
            <person name="Shapiro H."/>
            <person name="Nishiyama T."/>
            <person name="Perroud P.-F."/>
            <person name="Lindquist E."/>
            <person name="Kamisugi Y."/>
            <person name="Tanahashi T."/>
            <person name="Sakakibara K."/>
            <person name="Fujita T."/>
            <person name="Oishi K."/>
            <person name="Shin-I T."/>
            <person name="Kuroki Y."/>
            <person name="Toyoda A."/>
            <person name="Suzuki Y."/>
            <person name="Hashimoto A."/>
            <person name="Yamaguchi K."/>
            <person name="Sugano A."/>
            <person name="Kohara Y."/>
            <person name="Fujiyama A."/>
            <person name="Anterola A."/>
            <person name="Aoki S."/>
            <person name="Ashton N."/>
            <person name="Barbazuk W.B."/>
            <person name="Barker E."/>
            <person name="Bennetzen J."/>
            <person name="Bezanilla M."/>
            <person name="Blankenship R."/>
            <person name="Cho S.H."/>
            <person name="Dutcher S."/>
            <person name="Estelle M."/>
            <person name="Fawcett J.A."/>
            <person name="Gundlach H."/>
            <person name="Hanada K."/>
            <person name="Heyl A."/>
            <person name="Hicks K.A."/>
            <person name="Hugh J."/>
            <person name="Lohr M."/>
            <person name="Mayer K."/>
            <person name="Melkozernov A."/>
            <person name="Murata T."/>
            <person name="Nelson D."/>
            <person name="Pils B."/>
            <person name="Prigge M."/>
            <person name="Reiss B."/>
            <person name="Renner T."/>
            <person name="Rombauts S."/>
            <person name="Rushton P."/>
            <person name="Sanderfoot A."/>
            <person name="Schween G."/>
            <person name="Shiu S.-H."/>
            <person name="Stueber K."/>
            <person name="Theodoulou F.L."/>
            <person name="Tu H."/>
            <person name="Van de Peer Y."/>
            <person name="Verrier P.J."/>
            <person name="Waters E."/>
            <person name="Wood A."/>
            <person name="Yang L."/>
            <person name="Cove D."/>
            <person name="Cuming A."/>
            <person name="Hasebe M."/>
            <person name="Lucas S."/>
            <person name="Mishler D.B."/>
            <person name="Reski R."/>
            <person name="Grigoriev I."/>
            <person name="Quatrano R.S."/>
            <person name="Boore J.L."/>
        </authorList>
    </citation>
    <scope>NUCLEOTIDE SEQUENCE [LARGE SCALE GENOMIC DNA]</scope>
    <source>
        <strain evidence="8 9">cv. Gransden 2004</strain>
    </source>
</reference>
<keyword evidence="7" id="KW-0732">Signal</keyword>
<accession>A0A7I4D7R2</accession>
<evidence type="ECO:0000256" key="3">
    <source>
        <dbReference type="ARBA" id="ARBA00022723"/>
    </source>
</evidence>
<dbReference type="Gene3D" id="1.10.10.1590">
    <property type="entry name" value="NADH-quinone oxidoreductase subunit E"/>
    <property type="match status" value="1"/>
</dbReference>
<dbReference type="SUPFAM" id="SSF52833">
    <property type="entry name" value="Thioredoxin-like"/>
    <property type="match status" value="1"/>
</dbReference>
<name>A0A7I4D7R2_PHYPA</name>
<dbReference type="Gene3D" id="3.40.30.10">
    <property type="entry name" value="Glutaredoxin"/>
    <property type="match status" value="1"/>
</dbReference>
<evidence type="ECO:0000313" key="9">
    <source>
        <dbReference type="Proteomes" id="UP000006727"/>
    </source>
</evidence>
<sequence length="198" mass="22552">MRPWRVATRALWMLRTTTTTTTTTATVQGWHSRRAPAPHSLARVSTQIRRREDLSRSYSTATFAHVNTPDNNPDLKWDFTPANMEKVKELLSHYPKNYKQSAVIPLLDLAQQQQGGWLPVQAMNRIAEIVGYAPIRVYEVATFYSMFNRQPVGRYHLLVCGTTPCMLRGSREIEDALLKHLNVARNGLLCECSNDCCC</sequence>
<dbReference type="GO" id="GO:0046872">
    <property type="term" value="F:metal ion binding"/>
    <property type="evidence" value="ECO:0007669"/>
    <property type="project" value="UniProtKB-KW"/>
</dbReference>
<organism evidence="8 9">
    <name type="scientific">Physcomitrium patens</name>
    <name type="common">Spreading-leaved earth moss</name>
    <name type="synonym">Physcomitrella patens</name>
    <dbReference type="NCBI Taxonomy" id="3218"/>
    <lineage>
        <taxon>Eukaryota</taxon>
        <taxon>Viridiplantae</taxon>
        <taxon>Streptophyta</taxon>
        <taxon>Embryophyta</taxon>
        <taxon>Bryophyta</taxon>
        <taxon>Bryophytina</taxon>
        <taxon>Bryopsida</taxon>
        <taxon>Funariidae</taxon>
        <taxon>Funariales</taxon>
        <taxon>Funariaceae</taxon>
        <taxon>Physcomitrium</taxon>
    </lineage>
</organism>
<keyword evidence="5" id="KW-0411">Iron-sulfur</keyword>
<dbReference type="InterPro" id="IPR036249">
    <property type="entry name" value="Thioredoxin-like_sf"/>
</dbReference>
<dbReference type="GO" id="GO:0051537">
    <property type="term" value="F:2 iron, 2 sulfur cluster binding"/>
    <property type="evidence" value="ECO:0007669"/>
    <property type="project" value="UniProtKB-KW"/>
</dbReference>
<dbReference type="FunFam" id="1.10.10.1590:FF:000001">
    <property type="entry name" value="NADH-quinone oxidoreductase subunit E"/>
    <property type="match status" value="1"/>
</dbReference>
<reference evidence="8 9" key="2">
    <citation type="journal article" date="2018" name="Plant J.">
        <title>The Physcomitrella patens chromosome-scale assembly reveals moss genome structure and evolution.</title>
        <authorList>
            <person name="Lang D."/>
            <person name="Ullrich K.K."/>
            <person name="Murat F."/>
            <person name="Fuchs J."/>
            <person name="Jenkins J."/>
            <person name="Haas F.B."/>
            <person name="Piednoel M."/>
            <person name="Gundlach H."/>
            <person name="Van Bel M."/>
            <person name="Meyberg R."/>
            <person name="Vives C."/>
            <person name="Morata J."/>
            <person name="Symeonidi A."/>
            <person name="Hiss M."/>
            <person name="Muchero W."/>
            <person name="Kamisugi Y."/>
            <person name="Saleh O."/>
            <person name="Blanc G."/>
            <person name="Decker E.L."/>
            <person name="van Gessel N."/>
            <person name="Grimwood J."/>
            <person name="Hayes R.D."/>
            <person name="Graham S.W."/>
            <person name="Gunter L.E."/>
            <person name="McDaniel S.F."/>
            <person name="Hoernstein S.N.W."/>
            <person name="Larsson A."/>
            <person name="Li F.W."/>
            <person name="Perroud P.F."/>
            <person name="Phillips J."/>
            <person name="Ranjan P."/>
            <person name="Rokshar D.S."/>
            <person name="Rothfels C.J."/>
            <person name="Schneider L."/>
            <person name="Shu S."/>
            <person name="Stevenson D.W."/>
            <person name="Thummler F."/>
            <person name="Tillich M."/>
            <person name="Villarreal Aguilar J.C."/>
            <person name="Widiez T."/>
            <person name="Wong G.K."/>
            <person name="Wymore A."/>
            <person name="Zhang Y."/>
            <person name="Zimmer A.D."/>
            <person name="Quatrano R.S."/>
            <person name="Mayer K.F.X."/>
            <person name="Goodstein D."/>
            <person name="Casacuberta J.M."/>
            <person name="Vandepoele K."/>
            <person name="Reski R."/>
            <person name="Cuming A.C."/>
            <person name="Tuskan G.A."/>
            <person name="Maumus F."/>
            <person name="Salse J."/>
            <person name="Schmutz J."/>
            <person name="Rensing S.A."/>
        </authorList>
    </citation>
    <scope>NUCLEOTIDE SEQUENCE [LARGE SCALE GENOMIC DNA]</scope>
    <source>
        <strain evidence="8 9">cv. Gransden 2004</strain>
    </source>
</reference>
<dbReference type="Proteomes" id="UP000006727">
    <property type="component" value="Chromosome 2"/>
</dbReference>
<gene>
    <name evidence="8" type="primary">LOC112278814</name>
</gene>
<evidence type="ECO:0000313" key="8">
    <source>
        <dbReference type="EnsemblPlants" id="Pp3c2_9813V3.13"/>
    </source>
</evidence>
<evidence type="ECO:0000256" key="1">
    <source>
        <dbReference type="ARBA" id="ARBA00010643"/>
    </source>
</evidence>
<dbReference type="InterPro" id="IPR041921">
    <property type="entry name" value="NuoE_N"/>
</dbReference>
<keyword evidence="2" id="KW-0001">2Fe-2S</keyword>
<comment type="cofactor">
    <cofactor evidence="6">
        <name>[2Fe-2S] cluster</name>
        <dbReference type="ChEBI" id="CHEBI:190135"/>
    </cofactor>
</comment>
<keyword evidence="3" id="KW-0479">Metal-binding</keyword>
<dbReference type="Pfam" id="PF01257">
    <property type="entry name" value="2Fe-2S_thioredx"/>
    <property type="match status" value="1"/>
</dbReference>
<dbReference type="EMBL" id="ABEU02000002">
    <property type="status" value="NOT_ANNOTATED_CDS"/>
    <property type="molecule type" value="Genomic_DNA"/>
</dbReference>
<dbReference type="PANTHER" id="PTHR10371:SF3">
    <property type="entry name" value="NADH DEHYDROGENASE [UBIQUINONE] FLAVOPROTEIN 2, MITOCHONDRIAL"/>
    <property type="match status" value="1"/>
</dbReference>
<keyword evidence="9" id="KW-1185">Reference proteome</keyword>
<comment type="similarity">
    <text evidence="1">Belongs to the complex I 24 kDa subunit family.</text>
</comment>